<name>A0A9N9WQY0_9DIPT</name>
<dbReference type="Proteomes" id="UP001153620">
    <property type="component" value="Chromosome 2"/>
</dbReference>
<gene>
    <name evidence="1" type="ORF">CHIRRI_LOCUS8374</name>
</gene>
<reference evidence="1" key="1">
    <citation type="submission" date="2022-01" db="EMBL/GenBank/DDBJ databases">
        <authorList>
            <person name="King R."/>
        </authorList>
    </citation>
    <scope>NUCLEOTIDE SEQUENCE</scope>
</reference>
<reference evidence="1" key="2">
    <citation type="submission" date="2022-10" db="EMBL/GenBank/DDBJ databases">
        <authorList>
            <consortium name="ENA_rothamsted_submissions"/>
            <consortium name="culmorum"/>
            <person name="King R."/>
        </authorList>
    </citation>
    <scope>NUCLEOTIDE SEQUENCE</scope>
</reference>
<dbReference type="AlphaFoldDB" id="A0A9N9WQY0"/>
<accession>A0A9N9WQY0</accession>
<organism evidence="1 2">
    <name type="scientific">Chironomus riparius</name>
    <dbReference type="NCBI Taxonomy" id="315576"/>
    <lineage>
        <taxon>Eukaryota</taxon>
        <taxon>Metazoa</taxon>
        <taxon>Ecdysozoa</taxon>
        <taxon>Arthropoda</taxon>
        <taxon>Hexapoda</taxon>
        <taxon>Insecta</taxon>
        <taxon>Pterygota</taxon>
        <taxon>Neoptera</taxon>
        <taxon>Endopterygota</taxon>
        <taxon>Diptera</taxon>
        <taxon>Nematocera</taxon>
        <taxon>Chironomoidea</taxon>
        <taxon>Chironomidae</taxon>
        <taxon>Chironominae</taxon>
        <taxon>Chironomus</taxon>
    </lineage>
</organism>
<proteinExistence type="predicted"/>
<dbReference type="OrthoDB" id="10521956at2759"/>
<evidence type="ECO:0000313" key="2">
    <source>
        <dbReference type="Proteomes" id="UP001153620"/>
    </source>
</evidence>
<keyword evidence="2" id="KW-1185">Reference proteome</keyword>
<sequence>MDIDYTEDIDYGFNNCNQEPFVYLEEFDEYLNELNLDFVYPFISKIINYEDVGSLLVIISDEEIVNIKFTVNTAYNDKVTLKIKKASKFTNISGVDIISDQFHTYVHDKNGDLFKFRSAQSLDKVKHDNILYLRYYKFMDNSCFVMISKVDCKIALFIYDKTFDKEYSGYQRYVDLILPEDSIQTLENEFTLPKIKENFTFASEMLYNITDNDLDVEFFNFFLGLDVKNDNIRDIFLVSMNDRLFFVKYTGTFDEERTQMDELNQEPLQLETVIVSRGKIKSIKYLNSSIMIIDEFWVLTIFYQCIRTNVIKRTEIALGDEITCFEFTDKHLIYSNRYKIIFMRFMIAPSEPEIIEVDLSLVATFSISQNNEFLIAIDKNKFFYYVPIPHSEVLKDSDEEKYEKFTNDDLKKFPDIVKYLENAEQDIKELSETIEHESNMLILLTHLEAHENLTAGTAKIKYLPFLTQSQENDIICDPITLQSGHSYIRIVIELDRIFCAFKFTIAFYRYTSYKGVLLRHIEIEPRNEKTHFAIYVPEEIDDHPDNKLELFANFFVNIKAECHTLQFPLSIKGTKVSTSYTSRNNIEIEKCIKALNKLLHDDK</sequence>
<protein>
    <submittedName>
        <fullName evidence="1">Uncharacterized protein</fullName>
    </submittedName>
</protein>
<evidence type="ECO:0000313" key="1">
    <source>
        <dbReference type="EMBL" id="CAG9805502.1"/>
    </source>
</evidence>
<dbReference type="EMBL" id="OU895878">
    <property type="protein sequence ID" value="CAG9805502.1"/>
    <property type="molecule type" value="Genomic_DNA"/>
</dbReference>